<comment type="caution">
    <text evidence="8">The sequence shown here is derived from an EMBL/GenBank/DDBJ whole genome shotgun (WGS) entry which is preliminary data.</text>
</comment>
<keyword evidence="1" id="KW-0723">Serine/threonine-protein kinase</keyword>
<dbReference type="InterPro" id="IPR011009">
    <property type="entry name" value="Kinase-like_dom_sf"/>
</dbReference>
<feature type="region of interest" description="Disordered" evidence="6">
    <location>
        <begin position="141"/>
        <end position="199"/>
    </location>
</feature>
<protein>
    <submittedName>
        <fullName evidence="8">CBL-interacting serine/threonine-protein kinase 11</fullName>
    </submittedName>
</protein>
<dbReference type="PANTHER" id="PTHR43895:SF151">
    <property type="entry name" value="CBL-INTERACTING SERINE_THREONINE-PROTEIN KINASE 11"/>
    <property type="match status" value="1"/>
</dbReference>
<dbReference type="GO" id="GO:0004674">
    <property type="term" value="F:protein serine/threonine kinase activity"/>
    <property type="evidence" value="ECO:0007669"/>
    <property type="project" value="UniProtKB-KW"/>
</dbReference>
<proteinExistence type="predicted"/>
<dbReference type="SMART" id="SM00220">
    <property type="entry name" value="S_TKc"/>
    <property type="match status" value="1"/>
</dbReference>
<organism evidence="8 9">
    <name type="scientific">Forsythia ovata</name>
    <dbReference type="NCBI Taxonomy" id="205694"/>
    <lineage>
        <taxon>Eukaryota</taxon>
        <taxon>Viridiplantae</taxon>
        <taxon>Streptophyta</taxon>
        <taxon>Embryophyta</taxon>
        <taxon>Tracheophyta</taxon>
        <taxon>Spermatophyta</taxon>
        <taxon>Magnoliopsida</taxon>
        <taxon>eudicotyledons</taxon>
        <taxon>Gunneridae</taxon>
        <taxon>Pentapetalae</taxon>
        <taxon>asterids</taxon>
        <taxon>lamiids</taxon>
        <taxon>Lamiales</taxon>
        <taxon>Oleaceae</taxon>
        <taxon>Forsythieae</taxon>
        <taxon>Forsythia</taxon>
    </lineage>
</organism>
<keyword evidence="5" id="KW-0067">ATP-binding</keyword>
<evidence type="ECO:0000256" key="2">
    <source>
        <dbReference type="ARBA" id="ARBA00022679"/>
    </source>
</evidence>
<keyword evidence="4 8" id="KW-0418">Kinase</keyword>
<dbReference type="EMBL" id="JBFOLJ010000011">
    <property type="protein sequence ID" value="KAL2495506.1"/>
    <property type="molecule type" value="Genomic_DNA"/>
</dbReference>
<keyword evidence="2" id="KW-0808">Transferase</keyword>
<feature type="domain" description="Protein kinase" evidence="7">
    <location>
        <begin position="1"/>
        <end position="199"/>
    </location>
</feature>
<evidence type="ECO:0000256" key="4">
    <source>
        <dbReference type="ARBA" id="ARBA00022777"/>
    </source>
</evidence>
<dbReference type="PROSITE" id="PS00108">
    <property type="entry name" value="PROTEIN_KINASE_ST"/>
    <property type="match status" value="1"/>
</dbReference>
<dbReference type="Proteomes" id="UP001604277">
    <property type="component" value="Unassembled WGS sequence"/>
</dbReference>
<sequence length="199" mass="21842">MPEIEQFLAVPPVVAMVFTTENALFNKYELGRLLGCGAFAKCGELFAKVAKGRFVDDFSCKYFQQLISALSYCYSCGVCHCDLKPKNILLNENGDLKVSDFGLCAVIEQIHPDGLLHMLCGTPAYVAPKILAKKGYDGAKIDKKAPPQPEPKVEKVEKPVVEDEKKATAVEDENVAKSASFKEKSNKVDDFDSRGTQQA</sequence>
<name>A0ABD1S492_9LAMI</name>
<accession>A0ABD1S492</accession>
<reference evidence="9" key="1">
    <citation type="submission" date="2024-07" db="EMBL/GenBank/DDBJ databases">
        <title>Two chromosome-level genome assemblies of Korean endemic species Abeliophyllum distichum and Forsythia ovata (Oleaceae).</title>
        <authorList>
            <person name="Jang H."/>
        </authorList>
    </citation>
    <scope>NUCLEOTIDE SEQUENCE [LARGE SCALE GENOMIC DNA]</scope>
</reference>
<evidence type="ECO:0000313" key="9">
    <source>
        <dbReference type="Proteomes" id="UP001604277"/>
    </source>
</evidence>
<feature type="compositionally biased region" description="Basic and acidic residues" evidence="6">
    <location>
        <begin position="180"/>
        <end position="193"/>
    </location>
</feature>
<evidence type="ECO:0000256" key="5">
    <source>
        <dbReference type="ARBA" id="ARBA00022840"/>
    </source>
</evidence>
<evidence type="ECO:0000313" key="8">
    <source>
        <dbReference type="EMBL" id="KAL2495506.1"/>
    </source>
</evidence>
<keyword evidence="3" id="KW-0547">Nucleotide-binding</keyword>
<dbReference type="AlphaFoldDB" id="A0ABD1S492"/>
<dbReference type="Gene3D" id="1.10.510.10">
    <property type="entry name" value="Transferase(Phosphotransferase) domain 1"/>
    <property type="match status" value="1"/>
</dbReference>
<keyword evidence="9" id="KW-1185">Reference proteome</keyword>
<dbReference type="GO" id="GO:0005524">
    <property type="term" value="F:ATP binding"/>
    <property type="evidence" value="ECO:0007669"/>
    <property type="project" value="UniProtKB-KW"/>
</dbReference>
<dbReference type="Pfam" id="PF00069">
    <property type="entry name" value="Pkinase"/>
    <property type="match status" value="1"/>
</dbReference>
<gene>
    <name evidence="8" type="ORF">Fot_39263</name>
</gene>
<dbReference type="PANTHER" id="PTHR43895">
    <property type="entry name" value="CALCIUM/CALMODULIN-DEPENDENT PROTEIN KINASE KINASE-RELATED"/>
    <property type="match status" value="1"/>
</dbReference>
<dbReference type="InterPro" id="IPR008271">
    <property type="entry name" value="Ser/Thr_kinase_AS"/>
</dbReference>
<evidence type="ECO:0000256" key="6">
    <source>
        <dbReference type="SAM" id="MobiDB-lite"/>
    </source>
</evidence>
<evidence type="ECO:0000259" key="7">
    <source>
        <dbReference type="PROSITE" id="PS50011"/>
    </source>
</evidence>
<dbReference type="PROSITE" id="PS50011">
    <property type="entry name" value="PROTEIN_KINASE_DOM"/>
    <property type="match status" value="1"/>
</dbReference>
<dbReference type="InterPro" id="IPR000719">
    <property type="entry name" value="Prot_kinase_dom"/>
</dbReference>
<dbReference type="SUPFAM" id="SSF56112">
    <property type="entry name" value="Protein kinase-like (PK-like)"/>
    <property type="match status" value="1"/>
</dbReference>
<feature type="compositionally biased region" description="Basic and acidic residues" evidence="6">
    <location>
        <begin position="141"/>
        <end position="169"/>
    </location>
</feature>
<evidence type="ECO:0000256" key="1">
    <source>
        <dbReference type="ARBA" id="ARBA00022527"/>
    </source>
</evidence>
<evidence type="ECO:0000256" key="3">
    <source>
        <dbReference type="ARBA" id="ARBA00022741"/>
    </source>
</evidence>